<feature type="region of interest" description="Disordered" evidence="10">
    <location>
        <begin position="65"/>
        <end position="87"/>
    </location>
</feature>
<dbReference type="SUPFAM" id="SSF47413">
    <property type="entry name" value="lambda repressor-like DNA-binding domains"/>
    <property type="match status" value="1"/>
</dbReference>
<dbReference type="InterPro" id="IPR051649">
    <property type="entry name" value="CUT_Homeobox"/>
</dbReference>
<dbReference type="GO" id="GO:0000978">
    <property type="term" value="F:RNA polymerase II cis-regulatory region sequence-specific DNA binding"/>
    <property type="evidence" value="ECO:0007669"/>
    <property type="project" value="TreeGrafter"/>
</dbReference>
<evidence type="ECO:0000256" key="4">
    <source>
        <dbReference type="ARBA" id="ARBA00023125"/>
    </source>
</evidence>
<dbReference type="InterPro" id="IPR010982">
    <property type="entry name" value="Lambda_DNA-bd_dom_sf"/>
</dbReference>
<dbReference type="Pfam" id="PF02376">
    <property type="entry name" value="CUT"/>
    <property type="match status" value="1"/>
</dbReference>
<dbReference type="Gene3D" id="1.10.10.60">
    <property type="entry name" value="Homeodomain-like"/>
    <property type="match status" value="1"/>
</dbReference>
<keyword evidence="5 8" id="KW-0371">Homeobox</keyword>
<dbReference type="InterPro" id="IPR001356">
    <property type="entry name" value="HD"/>
</dbReference>
<evidence type="ECO:0000256" key="9">
    <source>
        <dbReference type="RuleBase" id="RU000682"/>
    </source>
</evidence>
<dbReference type="EMBL" id="CATQJA010002654">
    <property type="protein sequence ID" value="CAJ0578462.1"/>
    <property type="molecule type" value="Genomic_DNA"/>
</dbReference>
<dbReference type="InterPro" id="IPR003350">
    <property type="entry name" value="CUT_dom"/>
</dbReference>
<keyword evidence="14" id="KW-1185">Reference proteome</keyword>
<evidence type="ECO:0000256" key="6">
    <source>
        <dbReference type="ARBA" id="ARBA00023163"/>
    </source>
</evidence>
<comment type="similarity">
    <text evidence="2">Belongs to the CUT homeobox family.</text>
</comment>
<dbReference type="FunFam" id="1.10.10.60:FF:000054">
    <property type="entry name" value="One cut domain family member"/>
    <property type="match status" value="1"/>
</dbReference>
<dbReference type="FunFam" id="1.10.260.40:FF:000005">
    <property type="entry name" value="One cut domain family member"/>
    <property type="match status" value="1"/>
</dbReference>
<dbReference type="Pfam" id="PF00046">
    <property type="entry name" value="Homeodomain"/>
    <property type="match status" value="1"/>
</dbReference>
<sequence length="495" mass="55428">MEGLETGPLTADPLLSQALSSLPSNRLHDHHPSLPSPSDDFSDLLHPGLDHSYNQFATLQPLAPLPPISTVTGQCRPAPSPPRQPPVSNTQSAFYFPPTTAQSFPFNNINIKYEYEVKSDSAEHSPHETNGVTLPQDFSPHGIQDPMFSSGVFSHTSYNSPMEQRQPRSPKLEKPYFDNYVGDETPELKSLSPDLGGDCGDGDELDTKELATRISAELKRYSIPQAIFAQRVLCRSQGTLSDLLRNPKPWPKLKSGRETFRRMAKWLQEPEHQRMGALRFAASTIAGTKRRDDTPGNGPKKPRLVFTDIQRRTLQAIFKETKRPSREMQHTISQQLNLDPNTVSNFFMNARRRGHDREDESGDGASIASSTDHTQCIDDEQRYQSAPPDPTNASICSYVQTEEIHKLIDTQDLDLGDSIIVSKSQHHQNLEDQEEDEEPHFKVIKREVGKGGQPRVIDVLKSQMPIYAVRPNGHQNNAIITGSHVIQPNPVFEQL</sequence>
<evidence type="ECO:0000256" key="5">
    <source>
        <dbReference type="ARBA" id="ARBA00023155"/>
    </source>
</evidence>
<proteinExistence type="inferred from homology"/>
<dbReference type="Proteomes" id="UP001177023">
    <property type="component" value="Unassembled WGS sequence"/>
</dbReference>
<dbReference type="PANTHER" id="PTHR14057">
    <property type="entry name" value="TRANSCRIPTION FACTOR ONECUT"/>
    <property type="match status" value="1"/>
</dbReference>
<keyword evidence="4 8" id="KW-0238">DNA-binding</keyword>
<dbReference type="AlphaFoldDB" id="A0AA36G4A4"/>
<dbReference type="PROSITE" id="PS51042">
    <property type="entry name" value="CUT"/>
    <property type="match status" value="1"/>
</dbReference>
<dbReference type="Gene3D" id="1.10.260.40">
    <property type="entry name" value="lambda repressor-like DNA-binding domains"/>
    <property type="match status" value="1"/>
</dbReference>
<dbReference type="PANTHER" id="PTHR14057:SF47">
    <property type="entry name" value="HOMEOBOX PROTEIN ONECUT"/>
    <property type="match status" value="1"/>
</dbReference>
<evidence type="ECO:0000313" key="14">
    <source>
        <dbReference type="Proteomes" id="UP001177023"/>
    </source>
</evidence>
<evidence type="ECO:0000259" key="11">
    <source>
        <dbReference type="PROSITE" id="PS50071"/>
    </source>
</evidence>
<dbReference type="GO" id="GO:0005634">
    <property type="term" value="C:nucleus"/>
    <property type="evidence" value="ECO:0007669"/>
    <property type="project" value="UniProtKB-SubCell"/>
</dbReference>
<dbReference type="PROSITE" id="PS50071">
    <property type="entry name" value="HOMEOBOX_2"/>
    <property type="match status" value="1"/>
</dbReference>
<evidence type="ECO:0000256" key="8">
    <source>
        <dbReference type="PROSITE-ProRule" id="PRU00108"/>
    </source>
</evidence>
<comment type="subcellular location">
    <subcellularLocation>
        <location evidence="1 8 9">Nucleus</location>
    </subcellularLocation>
</comment>
<feature type="DNA-binding region" description="Homeobox" evidence="8">
    <location>
        <begin position="299"/>
        <end position="358"/>
    </location>
</feature>
<feature type="domain" description="CUT" evidence="12">
    <location>
        <begin position="196"/>
        <end position="282"/>
    </location>
</feature>
<comment type="caution">
    <text evidence="13">The sequence shown here is derived from an EMBL/GenBank/DDBJ whole genome shotgun (WGS) entry which is preliminary data.</text>
</comment>
<keyword evidence="7 8" id="KW-0539">Nucleus</keyword>
<feature type="region of interest" description="Disordered" evidence="10">
    <location>
        <begin position="354"/>
        <end position="375"/>
    </location>
</feature>
<evidence type="ECO:0000256" key="2">
    <source>
        <dbReference type="ARBA" id="ARBA00008190"/>
    </source>
</evidence>
<dbReference type="SMART" id="SM01109">
    <property type="entry name" value="CUT"/>
    <property type="match status" value="1"/>
</dbReference>
<feature type="region of interest" description="Disordered" evidence="10">
    <location>
        <begin position="23"/>
        <end position="43"/>
    </location>
</feature>
<keyword evidence="3" id="KW-0805">Transcription regulation</keyword>
<evidence type="ECO:0008006" key="15">
    <source>
        <dbReference type="Google" id="ProtNLM"/>
    </source>
</evidence>
<organism evidence="13 14">
    <name type="scientific">Mesorhabditis spiculigera</name>
    <dbReference type="NCBI Taxonomy" id="96644"/>
    <lineage>
        <taxon>Eukaryota</taxon>
        <taxon>Metazoa</taxon>
        <taxon>Ecdysozoa</taxon>
        <taxon>Nematoda</taxon>
        <taxon>Chromadorea</taxon>
        <taxon>Rhabditida</taxon>
        <taxon>Rhabditina</taxon>
        <taxon>Rhabditomorpha</taxon>
        <taxon>Rhabditoidea</taxon>
        <taxon>Rhabditidae</taxon>
        <taxon>Mesorhabditinae</taxon>
        <taxon>Mesorhabditis</taxon>
    </lineage>
</organism>
<keyword evidence="6" id="KW-0804">Transcription</keyword>
<protein>
    <recommendedName>
        <fullName evidence="15">One cut domain family member</fullName>
    </recommendedName>
</protein>
<gene>
    <name evidence="13" type="ORF">MSPICULIGERA_LOCUS16717</name>
</gene>
<evidence type="ECO:0000256" key="1">
    <source>
        <dbReference type="ARBA" id="ARBA00004123"/>
    </source>
</evidence>
<dbReference type="CDD" id="cd00086">
    <property type="entry name" value="homeodomain"/>
    <property type="match status" value="1"/>
</dbReference>
<feature type="non-terminal residue" evidence="13">
    <location>
        <position position="495"/>
    </location>
</feature>
<accession>A0AA36G4A4</accession>
<evidence type="ECO:0000256" key="3">
    <source>
        <dbReference type="ARBA" id="ARBA00023015"/>
    </source>
</evidence>
<evidence type="ECO:0000259" key="12">
    <source>
        <dbReference type="PROSITE" id="PS51042"/>
    </source>
</evidence>
<evidence type="ECO:0000313" key="13">
    <source>
        <dbReference type="EMBL" id="CAJ0578462.1"/>
    </source>
</evidence>
<evidence type="ECO:0000256" key="7">
    <source>
        <dbReference type="ARBA" id="ARBA00023242"/>
    </source>
</evidence>
<dbReference type="SMART" id="SM00389">
    <property type="entry name" value="HOX"/>
    <property type="match status" value="1"/>
</dbReference>
<dbReference type="SUPFAM" id="SSF46689">
    <property type="entry name" value="Homeodomain-like"/>
    <property type="match status" value="1"/>
</dbReference>
<evidence type="ECO:0000256" key="10">
    <source>
        <dbReference type="SAM" id="MobiDB-lite"/>
    </source>
</evidence>
<feature type="domain" description="Homeobox" evidence="11">
    <location>
        <begin position="297"/>
        <end position="357"/>
    </location>
</feature>
<dbReference type="InterPro" id="IPR009057">
    <property type="entry name" value="Homeodomain-like_sf"/>
</dbReference>
<reference evidence="13" key="1">
    <citation type="submission" date="2023-06" db="EMBL/GenBank/DDBJ databases">
        <authorList>
            <person name="Delattre M."/>
        </authorList>
    </citation>
    <scope>NUCLEOTIDE SEQUENCE</scope>
    <source>
        <strain evidence="13">AF72</strain>
    </source>
</reference>
<name>A0AA36G4A4_9BILA</name>
<dbReference type="GO" id="GO:0000981">
    <property type="term" value="F:DNA-binding transcription factor activity, RNA polymerase II-specific"/>
    <property type="evidence" value="ECO:0007669"/>
    <property type="project" value="TreeGrafter"/>
</dbReference>